<sequence length="189" mass="20693">MTDSWASSAGVRRSMQGNRGRDTGPELALRRAVHARGLRYFVDRAPLRGVRRRADLVFPRARVAVFLDGCFWHGCPEHHTVSKTNAGFWAEKVRANRARDADTDTRLAEAGWAVVRVWEHEDPTVAAAAVEAAVRERRAIRAGRRPIEGGRSDDPGVPRNAPGVADRVRGGCGSGTARPTRRAGRSRGP</sequence>
<name>A0ABP8K5V0_9ACTN</name>
<protein>
    <recommendedName>
        <fullName evidence="10">T/G mismatch-specific endonuclease</fullName>
    </recommendedName>
</protein>
<accession>A0ABP8K5V0</accession>
<organism evidence="8 9">
    <name type="scientific">Tsukamurella soli</name>
    <dbReference type="NCBI Taxonomy" id="644556"/>
    <lineage>
        <taxon>Bacteria</taxon>
        <taxon>Bacillati</taxon>
        <taxon>Actinomycetota</taxon>
        <taxon>Actinomycetes</taxon>
        <taxon>Mycobacteriales</taxon>
        <taxon>Tsukamurellaceae</taxon>
        <taxon>Tsukamurella</taxon>
    </lineage>
</organism>
<keyword evidence="3" id="KW-0227">DNA damage</keyword>
<gene>
    <name evidence="8" type="ORF">GCM10023147_39810</name>
</gene>
<dbReference type="EMBL" id="BAABFR010000082">
    <property type="protein sequence ID" value="GAA4400832.1"/>
    <property type="molecule type" value="Genomic_DNA"/>
</dbReference>
<dbReference type="Pfam" id="PF03852">
    <property type="entry name" value="Vsr"/>
    <property type="match status" value="1"/>
</dbReference>
<dbReference type="Proteomes" id="UP001500635">
    <property type="component" value="Unassembled WGS sequence"/>
</dbReference>
<comment type="caution">
    <text evidence="8">The sequence shown here is derived from an EMBL/GenBank/DDBJ whole genome shotgun (WGS) entry which is preliminary data.</text>
</comment>
<dbReference type="Gene3D" id="3.40.960.10">
    <property type="entry name" value="VSR Endonuclease"/>
    <property type="match status" value="1"/>
</dbReference>
<evidence type="ECO:0008006" key="10">
    <source>
        <dbReference type="Google" id="ProtNLM"/>
    </source>
</evidence>
<keyword evidence="1" id="KW-0540">Nuclease</keyword>
<evidence type="ECO:0000313" key="8">
    <source>
        <dbReference type="EMBL" id="GAA4400832.1"/>
    </source>
</evidence>
<evidence type="ECO:0000256" key="5">
    <source>
        <dbReference type="ARBA" id="ARBA00023204"/>
    </source>
</evidence>
<comment type="similarity">
    <text evidence="6">Belongs to the Vsr family.</text>
</comment>
<reference evidence="9" key="1">
    <citation type="journal article" date="2019" name="Int. J. Syst. Evol. Microbiol.">
        <title>The Global Catalogue of Microorganisms (GCM) 10K type strain sequencing project: providing services to taxonomists for standard genome sequencing and annotation.</title>
        <authorList>
            <consortium name="The Broad Institute Genomics Platform"/>
            <consortium name="The Broad Institute Genome Sequencing Center for Infectious Disease"/>
            <person name="Wu L."/>
            <person name="Ma J."/>
        </authorList>
    </citation>
    <scope>NUCLEOTIDE SEQUENCE [LARGE SCALE GENOMIC DNA]</scope>
    <source>
        <strain evidence="9">JCM 17688</strain>
    </source>
</reference>
<feature type="region of interest" description="Disordered" evidence="7">
    <location>
        <begin position="144"/>
        <end position="189"/>
    </location>
</feature>
<evidence type="ECO:0000256" key="2">
    <source>
        <dbReference type="ARBA" id="ARBA00022759"/>
    </source>
</evidence>
<dbReference type="InterPro" id="IPR011335">
    <property type="entry name" value="Restrct_endonuc-II-like"/>
</dbReference>
<keyword evidence="2" id="KW-0255">Endonuclease</keyword>
<feature type="compositionally biased region" description="Basic residues" evidence="7">
    <location>
        <begin position="179"/>
        <end position="189"/>
    </location>
</feature>
<evidence type="ECO:0000256" key="3">
    <source>
        <dbReference type="ARBA" id="ARBA00022763"/>
    </source>
</evidence>
<dbReference type="NCBIfam" id="TIGR00632">
    <property type="entry name" value="vsr"/>
    <property type="match status" value="1"/>
</dbReference>
<proteinExistence type="inferred from homology"/>
<keyword evidence="4" id="KW-0378">Hydrolase</keyword>
<feature type="compositionally biased region" description="Basic and acidic residues" evidence="7">
    <location>
        <begin position="144"/>
        <end position="156"/>
    </location>
</feature>
<dbReference type="SUPFAM" id="SSF52980">
    <property type="entry name" value="Restriction endonuclease-like"/>
    <property type="match status" value="1"/>
</dbReference>
<keyword evidence="9" id="KW-1185">Reference proteome</keyword>
<evidence type="ECO:0000256" key="1">
    <source>
        <dbReference type="ARBA" id="ARBA00022722"/>
    </source>
</evidence>
<evidence type="ECO:0000256" key="4">
    <source>
        <dbReference type="ARBA" id="ARBA00022801"/>
    </source>
</evidence>
<dbReference type="CDD" id="cd00221">
    <property type="entry name" value="Vsr"/>
    <property type="match status" value="1"/>
</dbReference>
<evidence type="ECO:0000313" key="9">
    <source>
        <dbReference type="Proteomes" id="UP001500635"/>
    </source>
</evidence>
<evidence type="ECO:0000256" key="6">
    <source>
        <dbReference type="ARBA" id="ARBA00029466"/>
    </source>
</evidence>
<feature type="region of interest" description="Disordered" evidence="7">
    <location>
        <begin position="1"/>
        <end position="25"/>
    </location>
</feature>
<evidence type="ECO:0000256" key="7">
    <source>
        <dbReference type="SAM" id="MobiDB-lite"/>
    </source>
</evidence>
<dbReference type="InterPro" id="IPR004603">
    <property type="entry name" value="DNA_mismatch_endonuc_vsr"/>
</dbReference>
<keyword evidence="5" id="KW-0234">DNA repair</keyword>